<name>A0A1G6NPV9_9FIRM</name>
<evidence type="ECO:0000256" key="1">
    <source>
        <dbReference type="SAM" id="Phobius"/>
    </source>
</evidence>
<evidence type="ECO:0000313" key="3">
    <source>
        <dbReference type="Proteomes" id="UP000198943"/>
    </source>
</evidence>
<evidence type="ECO:0008006" key="4">
    <source>
        <dbReference type="Google" id="ProtNLM"/>
    </source>
</evidence>
<accession>A0A1G6NPV9</accession>
<dbReference type="OrthoDB" id="2051266at2"/>
<dbReference type="AlphaFoldDB" id="A0A1G6NPV9"/>
<dbReference type="EMBL" id="FMYW01000015">
    <property type="protein sequence ID" value="SDC69336.1"/>
    <property type="molecule type" value="Genomic_DNA"/>
</dbReference>
<sequence>MIEQVESIVIAFFVGAILTYFSTRWSTIFKKMGAVEYGIQALLRDRILQMHDYYSRKERPIPQREVESAEQMYRAYKRLGGNGFLDQIEKEILEEMPHENH</sequence>
<proteinExistence type="predicted"/>
<protein>
    <recommendedName>
        <fullName evidence="4">Bacteriophage holin of superfamily 6 (Holin_LLH)</fullName>
    </recommendedName>
</protein>
<evidence type="ECO:0000313" key="2">
    <source>
        <dbReference type="EMBL" id="SDC69336.1"/>
    </source>
</evidence>
<reference evidence="3" key="1">
    <citation type="submission" date="2016-10" db="EMBL/GenBank/DDBJ databases">
        <authorList>
            <person name="Varghese N."/>
            <person name="Submissions S."/>
        </authorList>
    </citation>
    <scope>NUCLEOTIDE SEQUENCE [LARGE SCALE GENOMIC DNA]</scope>
    <source>
        <strain evidence="3">DSM 11005</strain>
    </source>
</reference>
<dbReference type="Proteomes" id="UP000198943">
    <property type="component" value="Unassembled WGS sequence"/>
</dbReference>
<organism evidence="2 3">
    <name type="scientific">Succiniclasticum ruminis</name>
    <dbReference type="NCBI Taxonomy" id="40841"/>
    <lineage>
        <taxon>Bacteria</taxon>
        <taxon>Bacillati</taxon>
        <taxon>Bacillota</taxon>
        <taxon>Negativicutes</taxon>
        <taxon>Acidaminococcales</taxon>
        <taxon>Acidaminococcaceae</taxon>
        <taxon>Succiniclasticum</taxon>
    </lineage>
</organism>
<dbReference type="RefSeq" id="WP_093730972.1">
    <property type="nucleotide sequence ID" value="NZ_FMYW01000015.1"/>
</dbReference>
<keyword evidence="1" id="KW-0472">Membrane</keyword>
<gene>
    <name evidence="2" type="ORF">SAMN04487864_11515</name>
</gene>
<keyword evidence="3" id="KW-1185">Reference proteome</keyword>
<keyword evidence="1" id="KW-0812">Transmembrane</keyword>
<feature type="transmembrane region" description="Helical" evidence="1">
    <location>
        <begin position="6"/>
        <end position="23"/>
    </location>
</feature>
<keyword evidence="1" id="KW-1133">Transmembrane helix</keyword>